<evidence type="ECO:0000256" key="1">
    <source>
        <dbReference type="SAM" id="Coils"/>
    </source>
</evidence>
<gene>
    <name evidence="3" type="ORF">EV44_g1948</name>
</gene>
<dbReference type="Proteomes" id="UP000030854">
    <property type="component" value="Unassembled WGS sequence"/>
</dbReference>
<protein>
    <submittedName>
        <fullName evidence="3">Uncharacterized protein</fullName>
    </submittedName>
</protein>
<feature type="region of interest" description="Disordered" evidence="2">
    <location>
        <begin position="725"/>
        <end position="744"/>
    </location>
</feature>
<dbReference type="STRING" id="52586.A0A0B1NXA3"/>
<comment type="caution">
    <text evidence="3">The sequence shown here is derived from an EMBL/GenBank/DDBJ whole genome shotgun (WGS) entry which is preliminary data.</text>
</comment>
<dbReference type="HOGENOM" id="CLU_010344_1_0_1"/>
<proteinExistence type="predicted"/>
<feature type="region of interest" description="Disordered" evidence="2">
    <location>
        <begin position="461"/>
        <end position="507"/>
    </location>
</feature>
<reference evidence="3 4" key="1">
    <citation type="journal article" date="2014" name="BMC Genomics">
        <title>Adaptive genomic structural variation in the grape powdery mildew pathogen, Erysiphe necator.</title>
        <authorList>
            <person name="Jones L."/>
            <person name="Riaz S."/>
            <person name="Morales-Cruz A."/>
            <person name="Amrine K.C."/>
            <person name="McGuire B."/>
            <person name="Gubler W.D."/>
            <person name="Walker M.A."/>
            <person name="Cantu D."/>
        </authorList>
    </citation>
    <scope>NUCLEOTIDE SEQUENCE [LARGE SCALE GENOMIC DNA]</scope>
    <source>
        <strain evidence="4">c</strain>
    </source>
</reference>
<evidence type="ECO:0000313" key="4">
    <source>
        <dbReference type="Proteomes" id="UP000030854"/>
    </source>
</evidence>
<name>A0A0B1NXA3_UNCNE</name>
<feature type="compositionally biased region" description="Polar residues" evidence="2">
    <location>
        <begin position="728"/>
        <end position="744"/>
    </location>
</feature>
<feature type="region of interest" description="Disordered" evidence="2">
    <location>
        <begin position="525"/>
        <end position="551"/>
    </location>
</feature>
<dbReference type="AlphaFoldDB" id="A0A0B1NXA3"/>
<evidence type="ECO:0000256" key="2">
    <source>
        <dbReference type="SAM" id="MobiDB-lite"/>
    </source>
</evidence>
<sequence length="1038" mass="115002">MTTRYEADVKSLNMELRPSISTSKPRFCYTLKELLRLRESLPLVKCNICTLSKIPDIASIFRLPDEVFRNPHHYVYHTKALTKFANEQRINYINKEIISQISEDGDAKMPATIDTNIHSPQKALWNLRRRGSNDKSDEPYSAPSGIIAQKTENFQKFYRAVVSPTHVRVTAGGRIVPNTKPTETSGLNLGSEKFNPNSANLDSVPASLKATTWPQFQPVQTRYPVVFNTGVSTPYNILQPGNLNNFSAQSNLNPSTDWNPAERSQIFNNSVNTSMRSRESFLPQGIKISHPSQFDQTKPFVLNGQLLYPLRTGPQVPTHAFSMPNGMLGGASSILQGHPSIFQQAPTPTALGNMTNSVAFPYFSQPPLKNLQFGQNIDLGLTSPYNLATGVSIPPVEILINQLRTLSNILNNLEIQKESKNSQCDGRFLEAECNSIKSQVNSIKSVLALHFPDELKAENKDLNDESLPNSDFHTNHVGPEIATSDQKAAASKTEIEAQESGSFEENSRTAIQANSYIKSRLSISSAKAPPFQPRSQTTIKSLSKKESNQKMPNIQPAEIFSHGSKKSNIKVLKGSIKLKNENLDSVGSPFIQSPTNKFKSIPPLSTHDNSKTSGMSYIGPNTKSLEAPYLIGTFPNGSQYNPSRPFDVVYSRPLNDEEIHARYLYFGKVPRNSQSGLPKFDGKDFYPPSPSKKNPSLKSSHPEINAPSKCDLNTATSYSPRKVAEAYTSKTNSPIRSSRSLQNLNSKSQSFLDSNNDDYSSISLQISKSPQGKGMFKSHTFRSTKNVNRAEANKIADCFMKDDRIEIQSSSNKQEPDQILQKDVSISFQPSNSLRNQSKESRIFYDQDLVHTEHVNLKSKASLASLGKVESHKINPKIKIQISPKMEVFSSNTGKLFTGRVESFHSANQQTLFLQNLLKRNTHILPLLGSALSAAINSENARGYLPQYRGSAIASFFPMKLPNNISGVEVKCLVDKKSKIHQIDGLPSCGASAIDSNNLKLNADQRLSHPAFAIGPVASSYMRTLTQRELGKHTGFKQ</sequence>
<dbReference type="OMA" id="NFQRFYR"/>
<accession>A0A0B1NXA3</accession>
<organism evidence="3 4">
    <name type="scientific">Uncinula necator</name>
    <name type="common">Grape powdery mildew</name>
    <dbReference type="NCBI Taxonomy" id="52586"/>
    <lineage>
        <taxon>Eukaryota</taxon>
        <taxon>Fungi</taxon>
        <taxon>Dikarya</taxon>
        <taxon>Ascomycota</taxon>
        <taxon>Pezizomycotina</taxon>
        <taxon>Leotiomycetes</taxon>
        <taxon>Erysiphales</taxon>
        <taxon>Erysiphaceae</taxon>
        <taxon>Erysiphe</taxon>
    </lineage>
</organism>
<keyword evidence="4" id="KW-1185">Reference proteome</keyword>
<dbReference type="EMBL" id="JNVN01003877">
    <property type="protein sequence ID" value="KHJ30613.1"/>
    <property type="molecule type" value="Genomic_DNA"/>
</dbReference>
<feature type="region of interest" description="Disordered" evidence="2">
    <location>
        <begin position="677"/>
        <end position="715"/>
    </location>
</feature>
<evidence type="ECO:0000313" key="3">
    <source>
        <dbReference type="EMBL" id="KHJ30613.1"/>
    </source>
</evidence>
<keyword evidence="1" id="KW-0175">Coiled coil</keyword>
<feature type="coiled-coil region" evidence="1">
    <location>
        <begin position="396"/>
        <end position="423"/>
    </location>
</feature>